<feature type="signal peptide" evidence="2">
    <location>
        <begin position="1"/>
        <end position="24"/>
    </location>
</feature>
<sequence length="127" mass="13453">MFFLSLITRALLLLALLGSSTVPDGLMRAQGPEGMRLVLCTPDGTQEVWLTDAGEIIPAEDDQPAQDDHGGPHCVQVSVAGTVPSSNVSLLIQMPLRPLALPTGSAQRPVSQDLSNQHRSRAPPLPV</sequence>
<dbReference type="AlphaFoldDB" id="A0ABD4XEE4"/>
<protein>
    <recommendedName>
        <fullName evidence="5">DUF2946 domain-containing protein</fullName>
    </recommendedName>
</protein>
<proteinExistence type="predicted"/>
<dbReference type="InterPro" id="IPR021333">
    <property type="entry name" value="DUF2946"/>
</dbReference>
<dbReference type="RefSeq" id="WP_133245403.1">
    <property type="nucleotide sequence ID" value="NZ_CP015124.1"/>
</dbReference>
<name>A0ABD4XEE4_9RHOB</name>
<evidence type="ECO:0000256" key="1">
    <source>
        <dbReference type="SAM" id="MobiDB-lite"/>
    </source>
</evidence>
<gene>
    <name evidence="3" type="ORF">PXK24_18885</name>
</gene>
<dbReference type="Pfam" id="PF11162">
    <property type="entry name" value="DUF2946"/>
    <property type="match status" value="1"/>
</dbReference>
<dbReference type="Proteomes" id="UP001218364">
    <property type="component" value="Unassembled WGS sequence"/>
</dbReference>
<keyword evidence="2" id="KW-0732">Signal</keyword>
<organism evidence="3 4">
    <name type="scientific">Phaeobacter gallaeciensis</name>
    <dbReference type="NCBI Taxonomy" id="60890"/>
    <lineage>
        <taxon>Bacteria</taxon>
        <taxon>Pseudomonadati</taxon>
        <taxon>Pseudomonadota</taxon>
        <taxon>Alphaproteobacteria</taxon>
        <taxon>Rhodobacterales</taxon>
        <taxon>Roseobacteraceae</taxon>
        <taxon>Phaeobacter</taxon>
    </lineage>
</organism>
<evidence type="ECO:0008006" key="5">
    <source>
        <dbReference type="Google" id="ProtNLM"/>
    </source>
</evidence>
<reference evidence="3 4" key="1">
    <citation type="submission" date="2023-02" db="EMBL/GenBank/DDBJ databases">
        <title>Population genomics of bacteria associated with diatom.</title>
        <authorList>
            <person name="Xie J."/>
            <person name="Wang H."/>
        </authorList>
    </citation>
    <scope>NUCLEOTIDE SEQUENCE [LARGE SCALE GENOMIC DNA]</scope>
    <source>
        <strain evidence="3 4">PT47_8</strain>
    </source>
</reference>
<evidence type="ECO:0000313" key="4">
    <source>
        <dbReference type="Proteomes" id="UP001218364"/>
    </source>
</evidence>
<feature type="compositionally biased region" description="Polar residues" evidence="1">
    <location>
        <begin position="104"/>
        <end position="117"/>
    </location>
</feature>
<accession>A0ABD4XEE4</accession>
<feature type="chain" id="PRO_5044879956" description="DUF2946 domain-containing protein" evidence="2">
    <location>
        <begin position="25"/>
        <end position="127"/>
    </location>
</feature>
<evidence type="ECO:0000313" key="3">
    <source>
        <dbReference type="EMBL" id="MDE4167766.1"/>
    </source>
</evidence>
<evidence type="ECO:0000256" key="2">
    <source>
        <dbReference type="SAM" id="SignalP"/>
    </source>
</evidence>
<dbReference type="EMBL" id="JARCJK010000013">
    <property type="protein sequence ID" value="MDE4167766.1"/>
    <property type="molecule type" value="Genomic_DNA"/>
</dbReference>
<feature type="region of interest" description="Disordered" evidence="1">
    <location>
        <begin position="102"/>
        <end position="127"/>
    </location>
</feature>
<comment type="caution">
    <text evidence="3">The sequence shown here is derived from an EMBL/GenBank/DDBJ whole genome shotgun (WGS) entry which is preliminary data.</text>
</comment>